<protein>
    <submittedName>
        <fullName evidence="2">Uncharacterized protein</fullName>
    </submittedName>
</protein>
<reference evidence="2 3" key="1">
    <citation type="journal article" date="2019" name="Mol. Biol. Evol.">
        <title>Blast fungal genomes show frequent chromosomal changes, gene gains and losses, and effector gene turnover.</title>
        <authorList>
            <person name="Gomez Luciano L.B."/>
            <person name="Jason Tsai I."/>
            <person name="Chuma I."/>
            <person name="Tosa Y."/>
            <person name="Chen Y.H."/>
            <person name="Li J.Y."/>
            <person name="Li M.Y."/>
            <person name="Jade Lu M.Y."/>
            <person name="Nakayashiki H."/>
            <person name="Li W.H."/>
        </authorList>
    </citation>
    <scope>NUCLEOTIDE SEQUENCE [LARGE SCALE GENOMIC DNA]</scope>
    <source>
        <strain evidence="2">MZ5-1-6</strain>
    </source>
</reference>
<evidence type="ECO:0000313" key="2">
    <source>
        <dbReference type="EMBL" id="QBZ56853.1"/>
    </source>
</evidence>
<dbReference type="Proteomes" id="UP000294847">
    <property type="component" value="Chromosome 2"/>
</dbReference>
<organism evidence="2 3">
    <name type="scientific">Pyricularia oryzae</name>
    <name type="common">Rice blast fungus</name>
    <name type="synonym">Magnaporthe oryzae</name>
    <dbReference type="NCBI Taxonomy" id="318829"/>
    <lineage>
        <taxon>Eukaryota</taxon>
        <taxon>Fungi</taxon>
        <taxon>Dikarya</taxon>
        <taxon>Ascomycota</taxon>
        <taxon>Pezizomycotina</taxon>
        <taxon>Sordariomycetes</taxon>
        <taxon>Sordariomycetidae</taxon>
        <taxon>Magnaporthales</taxon>
        <taxon>Pyriculariaceae</taxon>
        <taxon>Pyricularia</taxon>
    </lineage>
</organism>
<proteinExistence type="predicted"/>
<evidence type="ECO:0000256" key="1">
    <source>
        <dbReference type="SAM" id="MobiDB-lite"/>
    </source>
</evidence>
<gene>
    <name evidence="2" type="ORF">PoMZ_01770</name>
</gene>
<accession>A0A4P7N3E4</accession>
<sequence>MIPSKLSHTRKLVVPEPDRWSNGPVEDGVSVFTFETAVWHLGIYRKASYSLISQTPPREDPSEAGAWATIQRPAVLGKSMVSIFDAVIDITHWQTWLTVGEVETTGKAGPVGQVHPVTPGVLLMNFGIVQSKEYLSIFSSTVSVLMSCVCRPSLGFPSLQCGDFLAGGHEIQDCLSGCLPLEGVLAAKLLKYAGNVSLGLNLPIRSLLTAMMQCFHSQYFDSMVSDCPCIIGVSKRLYHFPPGRSQVSVIQLADPRWSFSGRRSTFFPRASTARPTATGKRDLYTFDPSHRGDTTSLT</sequence>
<evidence type="ECO:0000313" key="3">
    <source>
        <dbReference type="Proteomes" id="UP000294847"/>
    </source>
</evidence>
<name>A0A4P7N3E4_PYROR</name>
<dbReference type="EMBL" id="CP034205">
    <property type="protein sequence ID" value="QBZ56853.1"/>
    <property type="molecule type" value="Genomic_DNA"/>
</dbReference>
<dbReference type="AlphaFoldDB" id="A0A4P7N3E4"/>
<feature type="region of interest" description="Disordered" evidence="1">
    <location>
        <begin position="279"/>
        <end position="298"/>
    </location>
</feature>